<evidence type="ECO:0000313" key="3">
    <source>
        <dbReference type="EMBL" id="TWU56870.1"/>
    </source>
</evidence>
<keyword evidence="1 3" id="KW-0328">Glycosyltransferase</keyword>
<dbReference type="OrthoDB" id="9771846at2"/>
<keyword evidence="4" id="KW-1185">Reference proteome</keyword>
<proteinExistence type="predicted"/>
<gene>
    <name evidence="3" type="primary">tagA_2</name>
    <name evidence="3" type="ORF">Poly51_27880</name>
</gene>
<dbReference type="GO" id="GO:0047244">
    <property type="term" value="F:N-acetylglucosaminyldiphosphoundecaprenol N-acetyl-beta-D-mannosaminyltransferase activity"/>
    <property type="evidence" value="ECO:0007669"/>
    <property type="project" value="UniProtKB-EC"/>
</dbReference>
<organism evidence="3 4">
    <name type="scientific">Rubripirellula tenax</name>
    <dbReference type="NCBI Taxonomy" id="2528015"/>
    <lineage>
        <taxon>Bacteria</taxon>
        <taxon>Pseudomonadati</taxon>
        <taxon>Planctomycetota</taxon>
        <taxon>Planctomycetia</taxon>
        <taxon>Pirellulales</taxon>
        <taxon>Pirellulaceae</taxon>
        <taxon>Rubripirellula</taxon>
    </lineage>
</organism>
<keyword evidence="2 3" id="KW-0808">Transferase</keyword>
<protein>
    <submittedName>
        <fullName evidence="3">Putative N-acetylmannosaminyltransferase</fullName>
        <ecNumber evidence="3">2.4.1.187</ecNumber>
    </submittedName>
</protein>
<accession>A0A5C6F8D0</accession>
<dbReference type="EMBL" id="SJPW01000003">
    <property type="protein sequence ID" value="TWU56870.1"/>
    <property type="molecule type" value="Genomic_DNA"/>
</dbReference>
<evidence type="ECO:0000256" key="1">
    <source>
        <dbReference type="ARBA" id="ARBA00022676"/>
    </source>
</evidence>
<dbReference type="EC" id="2.4.1.187" evidence="3"/>
<evidence type="ECO:0000256" key="2">
    <source>
        <dbReference type="ARBA" id="ARBA00022679"/>
    </source>
</evidence>
<dbReference type="RefSeq" id="WP_146458263.1">
    <property type="nucleotide sequence ID" value="NZ_SJPW01000003.1"/>
</dbReference>
<sequence length="276" mass="30875">MQTASKESVSARSMEDMNGCDDVNIQGGANVLAERDPVVVWDVPFDAVTQTEAVDRIGELIRRRKPSYVITANLNYVMLHAQSDEVKEVTLGASLILADGQPIVWKSKMGPRPLPVRVAGSEMIYELAERASREGWRIYFMGGMPGVAQKTSDRLVEAYPGLQVAGVESPPFRTLSETEQREQDDRIRDARTDILLVAFGQPKGEQWIYDHCQRIGVPVSIQLGASFDFIAGTAKRAPAIYQKFGMEWAYRMLSDPSRLVPRYASNIRFLLTSMWS</sequence>
<dbReference type="CDD" id="cd06533">
    <property type="entry name" value="Glyco_transf_WecG_TagA"/>
    <property type="match status" value="1"/>
</dbReference>
<dbReference type="InterPro" id="IPR004629">
    <property type="entry name" value="WecG_TagA_CpsF"/>
</dbReference>
<evidence type="ECO:0000313" key="4">
    <source>
        <dbReference type="Proteomes" id="UP000318288"/>
    </source>
</evidence>
<dbReference type="AlphaFoldDB" id="A0A5C6F8D0"/>
<comment type="caution">
    <text evidence="3">The sequence shown here is derived from an EMBL/GenBank/DDBJ whole genome shotgun (WGS) entry which is preliminary data.</text>
</comment>
<dbReference type="PANTHER" id="PTHR34136">
    <property type="match status" value="1"/>
</dbReference>
<dbReference type="NCBIfam" id="TIGR00696">
    <property type="entry name" value="wecG_tagA_cpsF"/>
    <property type="match status" value="1"/>
</dbReference>
<dbReference type="Pfam" id="PF03808">
    <property type="entry name" value="Glyco_tran_WecG"/>
    <property type="match status" value="1"/>
</dbReference>
<name>A0A5C6F8D0_9BACT</name>
<dbReference type="Proteomes" id="UP000318288">
    <property type="component" value="Unassembled WGS sequence"/>
</dbReference>
<dbReference type="PANTHER" id="PTHR34136:SF1">
    <property type="entry name" value="UDP-N-ACETYL-D-MANNOSAMINURONIC ACID TRANSFERASE"/>
    <property type="match status" value="1"/>
</dbReference>
<reference evidence="3 4" key="1">
    <citation type="submission" date="2019-02" db="EMBL/GenBank/DDBJ databases">
        <title>Deep-cultivation of Planctomycetes and their phenomic and genomic characterization uncovers novel biology.</title>
        <authorList>
            <person name="Wiegand S."/>
            <person name="Jogler M."/>
            <person name="Boedeker C."/>
            <person name="Pinto D."/>
            <person name="Vollmers J."/>
            <person name="Rivas-Marin E."/>
            <person name="Kohn T."/>
            <person name="Peeters S.H."/>
            <person name="Heuer A."/>
            <person name="Rast P."/>
            <person name="Oberbeckmann S."/>
            <person name="Bunk B."/>
            <person name="Jeske O."/>
            <person name="Meyerdierks A."/>
            <person name="Storesund J.E."/>
            <person name="Kallscheuer N."/>
            <person name="Luecker S."/>
            <person name="Lage O.M."/>
            <person name="Pohl T."/>
            <person name="Merkel B.J."/>
            <person name="Hornburger P."/>
            <person name="Mueller R.-W."/>
            <person name="Bruemmer F."/>
            <person name="Labrenz M."/>
            <person name="Spormann A.M."/>
            <person name="Op Den Camp H."/>
            <person name="Overmann J."/>
            <person name="Amann R."/>
            <person name="Jetten M.S.M."/>
            <person name="Mascher T."/>
            <person name="Medema M.H."/>
            <person name="Devos D.P."/>
            <person name="Kaster A.-K."/>
            <person name="Ovreas L."/>
            <person name="Rohde M."/>
            <person name="Galperin M.Y."/>
            <person name="Jogler C."/>
        </authorList>
    </citation>
    <scope>NUCLEOTIDE SEQUENCE [LARGE SCALE GENOMIC DNA]</scope>
    <source>
        <strain evidence="3 4">Poly51</strain>
    </source>
</reference>